<keyword evidence="8" id="KW-0496">Mitochondrion</keyword>
<evidence type="ECO:0000256" key="9">
    <source>
        <dbReference type="ARBA" id="ARBA00023136"/>
    </source>
</evidence>
<feature type="compositionally biased region" description="Pro residues" evidence="10">
    <location>
        <begin position="10"/>
        <end position="25"/>
    </location>
</feature>
<organism evidence="11 12">
    <name type="scientific">Tropilaelaps mercedesae</name>
    <dbReference type="NCBI Taxonomy" id="418985"/>
    <lineage>
        <taxon>Eukaryota</taxon>
        <taxon>Metazoa</taxon>
        <taxon>Ecdysozoa</taxon>
        <taxon>Arthropoda</taxon>
        <taxon>Chelicerata</taxon>
        <taxon>Arachnida</taxon>
        <taxon>Acari</taxon>
        <taxon>Parasitiformes</taxon>
        <taxon>Mesostigmata</taxon>
        <taxon>Gamasina</taxon>
        <taxon>Dermanyssoidea</taxon>
        <taxon>Laelapidae</taxon>
        <taxon>Tropilaelaps</taxon>
    </lineage>
</organism>
<sequence>MGNIHAQSTVPPPPPPPPPGFVPPPDFKDGANSPSTQATASPRTKLDLPTNPGPLEDIHKCVKELAPVLYEGGRLIFSKGLSNHFQVTHTLNITNTKQTNGYRFGATYCGNTLPSSEGGPPEPEVLMSGDMDPSGNTNAHCMAHITNNLKGKMVIQIQDGIYGSSQFSGEYRGTNYTATLMAANIDLNSRSGILVGQYLQNVQPRLALGAEWFYQYAPQIPGGSISVMSVAGRYTGDNYVIAGTLGTNAVHASYYMKTNESTQVGVEVETNLRMGESLGTLAYQFDVPKANLVFRGMVDSTWTVGAVMEKKLTPLPFTFSLSAMLNHAKAQSRFGVGLIIG</sequence>
<dbReference type="FunCoup" id="A0A1V9XI75">
    <property type="interactions" value="1725"/>
</dbReference>
<evidence type="ECO:0000256" key="1">
    <source>
        <dbReference type="ARBA" id="ARBA00004374"/>
    </source>
</evidence>
<evidence type="ECO:0000256" key="5">
    <source>
        <dbReference type="ARBA" id="ARBA00022692"/>
    </source>
</evidence>
<keyword evidence="4" id="KW-1134">Transmembrane beta strand</keyword>
<evidence type="ECO:0000256" key="10">
    <source>
        <dbReference type="SAM" id="MobiDB-lite"/>
    </source>
</evidence>
<comment type="subcellular location">
    <subcellularLocation>
        <location evidence="1">Mitochondrion outer membrane</location>
        <topology evidence="1">Multi-pass membrane protein</topology>
    </subcellularLocation>
</comment>
<keyword evidence="5" id="KW-0812">Transmembrane</keyword>
<comment type="similarity">
    <text evidence="2">Belongs to the Tom40 family.</text>
</comment>
<dbReference type="AlphaFoldDB" id="A0A1V9XI75"/>
<dbReference type="InParanoid" id="A0A1V9XI75"/>
<evidence type="ECO:0000256" key="4">
    <source>
        <dbReference type="ARBA" id="ARBA00022452"/>
    </source>
</evidence>
<dbReference type="Proteomes" id="UP000192247">
    <property type="component" value="Unassembled WGS sequence"/>
</dbReference>
<keyword evidence="3" id="KW-0813">Transport</keyword>
<dbReference type="PANTHER" id="PTHR10802">
    <property type="entry name" value="MITOCHONDRIAL IMPORT RECEPTOR SUBUNIT TOM40"/>
    <property type="match status" value="1"/>
</dbReference>
<evidence type="ECO:0000256" key="2">
    <source>
        <dbReference type="ARBA" id="ARBA00010510"/>
    </source>
</evidence>
<evidence type="ECO:0000256" key="6">
    <source>
        <dbReference type="ARBA" id="ARBA00022787"/>
    </source>
</evidence>
<dbReference type="InterPro" id="IPR027246">
    <property type="entry name" value="Porin_Euk/Tom40"/>
</dbReference>
<dbReference type="Gene3D" id="2.40.160.10">
    <property type="entry name" value="Porin"/>
    <property type="match status" value="1"/>
</dbReference>
<reference evidence="11 12" key="1">
    <citation type="journal article" date="2017" name="Gigascience">
        <title>Draft genome of the honey bee ectoparasitic mite, Tropilaelaps mercedesae, is shaped by the parasitic life history.</title>
        <authorList>
            <person name="Dong X."/>
            <person name="Armstrong S.D."/>
            <person name="Xia D."/>
            <person name="Makepeace B.L."/>
            <person name="Darby A.C."/>
            <person name="Kadowaki T."/>
        </authorList>
    </citation>
    <scope>NUCLEOTIDE SEQUENCE [LARGE SCALE GENOMIC DNA]</scope>
    <source>
        <strain evidence="11">Wuxi-XJTLU</strain>
    </source>
</reference>
<keyword evidence="9" id="KW-0472">Membrane</keyword>
<evidence type="ECO:0000256" key="7">
    <source>
        <dbReference type="ARBA" id="ARBA00022927"/>
    </source>
</evidence>
<dbReference type="CDD" id="cd07305">
    <property type="entry name" value="Porin3_Tom40"/>
    <property type="match status" value="1"/>
</dbReference>
<feature type="compositionally biased region" description="Polar residues" evidence="10">
    <location>
        <begin position="32"/>
        <end position="42"/>
    </location>
</feature>
<proteinExistence type="inferred from homology"/>
<dbReference type="GO" id="GO:0008320">
    <property type="term" value="F:protein transmembrane transporter activity"/>
    <property type="evidence" value="ECO:0007669"/>
    <property type="project" value="InterPro"/>
</dbReference>
<evidence type="ECO:0000256" key="8">
    <source>
        <dbReference type="ARBA" id="ARBA00023128"/>
    </source>
</evidence>
<keyword evidence="7" id="KW-0653">Protein transport</keyword>
<keyword evidence="11" id="KW-0675">Receptor</keyword>
<evidence type="ECO:0000313" key="12">
    <source>
        <dbReference type="Proteomes" id="UP000192247"/>
    </source>
</evidence>
<accession>A0A1V9XI75</accession>
<keyword evidence="12" id="KW-1185">Reference proteome</keyword>
<name>A0A1V9XI75_9ACAR</name>
<dbReference type="GO" id="GO:0030150">
    <property type="term" value="P:protein import into mitochondrial matrix"/>
    <property type="evidence" value="ECO:0007669"/>
    <property type="project" value="InterPro"/>
</dbReference>
<dbReference type="GO" id="GO:0005741">
    <property type="term" value="C:mitochondrial outer membrane"/>
    <property type="evidence" value="ECO:0007669"/>
    <property type="project" value="UniProtKB-SubCell"/>
</dbReference>
<feature type="region of interest" description="Disordered" evidence="10">
    <location>
        <begin position="1"/>
        <end position="52"/>
    </location>
</feature>
<evidence type="ECO:0000256" key="3">
    <source>
        <dbReference type="ARBA" id="ARBA00022448"/>
    </source>
</evidence>
<dbReference type="OrthoDB" id="19656at2759"/>
<protein>
    <submittedName>
        <fullName evidence="11">Mitochondrial import receptor subunit TOM401-like</fullName>
    </submittedName>
</protein>
<keyword evidence="6" id="KW-1000">Mitochondrion outer membrane</keyword>
<comment type="caution">
    <text evidence="11">The sequence shown here is derived from an EMBL/GenBank/DDBJ whole genome shotgun (WGS) entry which is preliminary data.</text>
</comment>
<dbReference type="EMBL" id="MNPL01010249">
    <property type="protein sequence ID" value="OQR73244.1"/>
    <property type="molecule type" value="Genomic_DNA"/>
</dbReference>
<dbReference type="Pfam" id="PF01459">
    <property type="entry name" value="Porin_3"/>
    <property type="match status" value="1"/>
</dbReference>
<dbReference type="STRING" id="418985.A0A1V9XI75"/>
<dbReference type="InterPro" id="IPR037930">
    <property type="entry name" value="Tom40"/>
</dbReference>
<dbReference type="InterPro" id="IPR023614">
    <property type="entry name" value="Porin_dom_sf"/>
</dbReference>
<evidence type="ECO:0000313" key="11">
    <source>
        <dbReference type="EMBL" id="OQR73244.1"/>
    </source>
</evidence>
<gene>
    <name evidence="11" type="ORF">BIW11_09853</name>
</gene>